<dbReference type="InterPro" id="IPR010921">
    <property type="entry name" value="Trp_repressor/repl_initiator"/>
</dbReference>
<dbReference type="AlphaFoldDB" id="A0A9D1AHG5"/>
<name>A0A9D1AHG5_9FIRM</name>
<evidence type="ECO:0000313" key="1">
    <source>
        <dbReference type="EMBL" id="HIR40135.1"/>
    </source>
</evidence>
<organism evidence="1 2">
    <name type="scientific">Candidatus Coproplasma stercoripullorum</name>
    <dbReference type="NCBI Taxonomy" id="2840751"/>
    <lineage>
        <taxon>Bacteria</taxon>
        <taxon>Bacillati</taxon>
        <taxon>Bacillota</taxon>
        <taxon>Clostridia</taxon>
        <taxon>Eubacteriales</taxon>
        <taxon>Candidatus Coproplasma</taxon>
    </lineage>
</organism>
<protein>
    <submittedName>
        <fullName evidence="1">TrpR-related protein YerC/YecD</fullName>
    </submittedName>
</protein>
<sequence length="109" mass="12417">MSLNEKNDNEKFDREQARRDLYELFAGISSADDFERLLADLCTYTEVEQLSQRLLCARLLLKGYTYNRIIEITDISSATLSRVSRCLQHGSGGYREILGKYNGGEGENV</sequence>
<dbReference type="SUPFAM" id="SSF48295">
    <property type="entry name" value="TrpR-like"/>
    <property type="match status" value="1"/>
</dbReference>
<dbReference type="PANTHER" id="PTHR40080:SF1">
    <property type="entry name" value="TRPR-LIKE PROTEIN YERC_YECD"/>
    <property type="match status" value="1"/>
</dbReference>
<dbReference type="InterPro" id="IPR038116">
    <property type="entry name" value="TrpR-like_sf"/>
</dbReference>
<gene>
    <name evidence="1" type="ORF">IAB90_07130</name>
</gene>
<dbReference type="Pfam" id="PF01371">
    <property type="entry name" value="Trp_repressor"/>
    <property type="match status" value="1"/>
</dbReference>
<evidence type="ECO:0000313" key="2">
    <source>
        <dbReference type="Proteomes" id="UP000824179"/>
    </source>
</evidence>
<dbReference type="InterPro" id="IPR013368">
    <property type="entry name" value="YecD_YerC"/>
</dbReference>
<dbReference type="InterPro" id="IPR000831">
    <property type="entry name" value="Trp_repress"/>
</dbReference>
<dbReference type="Gene3D" id="1.10.1270.10">
    <property type="entry name" value="TrpR-like"/>
    <property type="match status" value="1"/>
</dbReference>
<dbReference type="EMBL" id="DVHB01000127">
    <property type="protein sequence ID" value="HIR40135.1"/>
    <property type="molecule type" value="Genomic_DNA"/>
</dbReference>
<reference evidence="1" key="2">
    <citation type="journal article" date="2021" name="PeerJ">
        <title>Extensive microbial diversity within the chicken gut microbiome revealed by metagenomics and culture.</title>
        <authorList>
            <person name="Gilroy R."/>
            <person name="Ravi A."/>
            <person name="Getino M."/>
            <person name="Pursley I."/>
            <person name="Horton D.L."/>
            <person name="Alikhan N.F."/>
            <person name="Baker D."/>
            <person name="Gharbi K."/>
            <person name="Hall N."/>
            <person name="Watson M."/>
            <person name="Adriaenssens E.M."/>
            <person name="Foster-Nyarko E."/>
            <person name="Jarju S."/>
            <person name="Secka A."/>
            <person name="Antonio M."/>
            <person name="Oren A."/>
            <person name="Chaudhuri R.R."/>
            <person name="La Ragione R."/>
            <person name="Hildebrand F."/>
            <person name="Pallen M.J."/>
        </authorList>
    </citation>
    <scope>NUCLEOTIDE SEQUENCE</scope>
    <source>
        <strain evidence="1">ChiW25-3613</strain>
    </source>
</reference>
<dbReference type="PIRSF" id="PIRSF012508">
    <property type="entry name" value="YerC"/>
    <property type="match status" value="1"/>
</dbReference>
<dbReference type="Proteomes" id="UP000824179">
    <property type="component" value="Unassembled WGS sequence"/>
</dbReference>
<comment type="caution">
    <text evidence="1">The sequence shown here is derived from an EMBL/GenBank/DDBJ whole genome shotgun (WGS) entry which is preliminary data.</text>
</comment>
<dbReference type="PANTHER" id="PTHR40080">
    <property type="entry name" value="LMO1763 PROTEIN"/>
    <property type="match status" value="1"/>
</dbReference>
<dbReference type="NCBIfam" id="TIGR02531">
    <property type="entry name" value="yecD_yerC"/>
    <property type="match status" value="1"/>
</dbReference>
<accession>A0A9D1AHG5</accession>
<reference evidence="1" key="1">
    <citation type="submission" date="2020-10" db="EMBL/GenBank/DDBJ databases">
        <authorList>
            <person name="Gilroy R."/>
        </authorList>
    </citation>
    <scope>NUCLEOTIDE SEQUENCE</scope>
    <source>
        <strain evidence="1">ChiW25-3613</strain>
    </source>
</reference>
<proteinExistence type="predicted"/>
<dbReference type="GO" id="GO:0003700">
    <property type="term" value="F:DNA-binding transcription factor activity"/>
    <property type="evidence" value="ECO:0007669"/>
    <property type="project" value="InterPro"/>
</dbReference>
<dbReference type="GO" id="GO:0043565">
    <property type="term" value="F:sequence-specific DNA binding"/>
    <property type="evidence" value="ECO:0007669"/>
    <property type="project" value="InterPro"/>
</dbReference>